<dbReference type="SMART" id="SM00355">
    <property type="entry name" value="ZnF_C2H2"/>
    <property type="match status" value="4"/>
</dbReference>
<keyword evidence="1" id="KW-0862">Zinc</keyword>
<reference evidence="5" key="1">
    <citation type="submission" date="2022-10" db="EMBL/GenBank/DDBJ databases">
        <authorList>
            <person name="Chen Y."/>
            <person name="Dougan E. K."/>
            <person name="Chan C."/>
            <person name="Rhodes N."/>
            <person name="Thang M."/>
        </authorList>
    </citation>
    <scope>NUCLEOTIDE SEQUENCE</scope>
</reference>
<feature type="region of interest" description="Disordered" evidence="2">
    <location>
        <begin position="24"/>
        <end position="44"/>
    </location>
</feature>
<dbReference type="Pfam" id="PF00096">
    <property type="entry name" value="zf-C2H2"/>
    <property type="match status" value="1"/>
</dbReference>
<feature type="domain" description="C2H2-type" evidence="3">
    <location>
        <begin position="929"/>
        <end position="954"/>
    </location>
</feature>
<dbReference type="SUPFAM" id="SSF57667">
    <property type="entry name" value="beta-beta-alpha zinc fingers"/>
    <property type="match status" value="1"/>
</dbReference>
<keyword evidence="7" id="KW-1185">Reference proteome</keyword>
<feature type="domain" description="C2H2-type" evidence="3">
    <location>
        <begin position="964"/>
        <end position="991"/>
    </location>
</feature>
<dbReference type="EMBL" id="CAMXCT030006683">
    <property type="protein sequence ID" value="CAL4805551.1"/>
    <property type="molecule type" value="Genomic_DNA"/>
</dbReference>
<sequence>MEDYKRKWPTVDVDVIESELWAEQGSVADPEATSTEPAEVGPSTSTWWPVEARFEPEWKAVNQERLQELSAYKRQVAMEQQEGCRSSQYKTACKFVKKETRRLINEWWQQKAAEIQSLVDQKTPQHQFAGFRALRKLFVKGQMPARTLLDAAGTPLLNKDARVQRWREYFSELLNVPTVVGADELACIQCLVPYEPLNAPLDLAETLVARDKLKAGKACGPDGIEAELLLSLNTAGVRLVHEYFCRIWDGVEEMPKEWKESYLVPLPKSGDLSKCSRWRGILLSSIPGKVFARILNARLNAYVEANDILPESQCGFRAGRSTMDMIFCIRMVMEVASLKQVPSFFLFIDLVKAYDCVSRAGLWLILEKKGVPQKFIQVLRSYYTGKEAKVAVEGTLSDAFFLETGLGQGCCLAPLLFNIFLSAVFEAWHKKSSPGLHWYTRIDGILHHREALDKYASWEDLMLEEFGYADDAALVADTLHTLHIKAGQFQSHLNAWGMTLSVDKTEAMATDDQTHDPIELVPQDGKTGVRFTPLFSYLGVQISDTGAGDQAVLDRIDKARKAFWSLNSSVWNVYQLSLGTKIRVFRACVMSVLLYGAEAWTYTYPTRSALNRFYMICLRRIAKVSLYDQHRYGISNEDIRAWLGVPPVEALVRQSRLRWLGHVARMPNHRLPKKMLFAFLDPDEGIPRPPGHLHGKRLRDSYVQDLESIGMSKNSWLQVCSSSRGSEQWRLVTRQVALWYPPRCVQRGGSAPERKPEELPSNVFHGVSKKRPTHQSRLDKAQQLIQTVWIPQSAFLQFEAEVGGRQAWCQKLASRVLELACEANDFEGLLALILEDYPTIVEIDDFVLFQALLFTVCRQASQPPPIPPRTGLTPKRLPRKSAQPAWYQVMADRTSLSKQELIDKPVRVRSAYWNLKGKSRTRDVEGAEFVCDVPGCGKAYPTKQGLSQHKSISHPEGTFREAGFDCPHCPRSFARETALKRHLSYEHGSCPHPFTCPWCHGVWPGKPGLRAHMAVEHAIPDSEFPMTCPHCVDTDKEHKSYHTQHGWTKHYFQAHA</sequence>
<dbReference type="AlphaFoldDB" id="A0A9P1GNQ7"/>
<dbReference type="SUPFAM" id="SSF56672">
    <property type="entry name" value="DNA/RNA polymerases"/>
    <property type="match status" value="1"/>
</dbReference>
<evidence type="ECO:0000313" key="5">
    <source>
        <dbReference type="EMBL" id="CAI4018239.1"/>
    </source>
</evidence>
<dbReference type="GO" id="GO:0008270">
    <property type="term" value="F:zinc ion binding"/>
    <property type="evidence" value="ECO:0007669"/>
    <property type="project" value="UniProtKB-KW"/>
</dbReference>
<dbReference type="PANTHER" id="PTHR47027:SF20">
    <property type="entry name" value="REVERSE TRANSCRIPTASE-LIKE PROTEIN WITH RNA-DIRECTED DNA POLYMERASE DOMAIN"/>
    <property type="match status" value="1"/>
</dbReference>
<feature type="compositionally biased region" description="Polar residues" evidence="2">
    <location>
        <begin position="32"/>
        <end position="44"/>
    </location>
</feature>
<accession>A0A9P1GNQ7</accession>
<dbReference type="Pfam" id="PF00078">
    <property type="entry name" value="RVT_1"/>
    <property type="match status" value="1"/>
</dbReference>
<dbReference type="CDD" id="cd01650">
    <property type="entry name" value="RT_nLTR_like"/>
    <property type="match status" value="1"/>
</dbReference>
<protein>
    <submittedName>
        <fullName evidence="6">LINE-1 retrotransposable element ORF2 protein (ORF2p)</fullName>
    </submittedName>
</protein>
<evidence type="ECO:0000313" key="6">
    <source>
        <dbReference type="EMBL" id="CAL4805551.1"/>
    </source>
</evidence>
<dbReference type="PROSITE" id="PS00028">
    <property type="entry name" value="ZINC_FINGER_C2H2_1"/>
    <property type="match status" value="2"/>
</dbReference>
<dbReference type="OrthoDB" id="443363at2759"/>
<evidence type="ECO:0000259" key="3">
    <source>
        <dbReference type="PROSITE" id="PS50157"/>
    </source>
</evidence>
<dbReference type="Proteomes" id="UP001152797">
    <property type="component" value="Unassembled WGS sequence"/>
</dbReference>
<keyword evidence="1" id="KW-0863">Zinc-finger</keyword>
<dbReference type="InterPro" id="IPR000477">
    <property type="entry name" value="RT_dom"/>
</dbReference>
<dbReference type="PANTHER" id="PTHR47027">
    <property type="entry name" value="REVERSE TRANSCRIPTASE DOMAIN-CONTAINING PROTEIN"/>
    <property type="match status" value="1"/>
</dbReference>
<keyword evidence="1" id="KW-0479">Metal-binding</keyword>
<comment type="caution">
    <text evidence="5">The sequence shown here is derived from an EMBL/GenBank/DDBJ whole genome shotgun (WGS) entry which is preliminary data.</text>
</comment>
<dbReference type="EMBL" id="CAMXCT010006683">
    <property type="protein sequence ID" value="CAI4018239.1"/>
    <property type="molecule type" value="Genomic_DNA"/>
</dbReference>
<evidence type="ECO:0000256" key="2">
    <source>
        <dbReference type="SAM" id="MobiDB-lite"/>
    </source>
</evidence>
<evidence type="ECO:0000256" key="1">
    <source>
        <dbReference type="PROSITE-ProRule" id="PRU00042"/>
    </source>
</evidence>
<dbReference type="PROSITE" id="PS50878">
    <property type="entry name" value="RT_POL"/>
    <property type="match status" value="1"/>
</dbReference>
<reference evidence="6 7" key="2">
    <citation type="submission" date="2024-05" db="EMBL/GenBank/DDBJ databases">
        <authorList>
            <person name="Chen Y."/>
            <person name="Shah S."/>
            <person name="Dougan E. K."/>
            <person name="Thang M."/>
            <person name="Chan C."/>
        </authorList>
    </citation>
    <scope>NUCLEOTIDE SEQUENCE [LARGE SCALE GENOMIC DNA]</scope>
</reference>
<evidence type="ECO:0000259" key="4">
    <source>
        <dbReference type="PROSITE" id="PS50878"/>
    </source>
</evidence>
<proteinExistence type="predicted"/>
<dbReference type="EMBL" id="CAMXCT020006683">
    <property type="protein sequence ID" value="CAL1171614.1"/>
    <property type="molecule type" value="Genomic_DNA"/>
</dbReference>
<dbReference type="InterPro" id="IPR043502">
    <property type="entry name" value="DNA/RNA_pol_sf"/>
</dbReference>
<dbReference type="InterPro" id="IPR036236">
    <property type="entry name" value="Znf_C2H2_sf"/>
</dbReference>
<gene>
    <name evidence="5" type="ORF">C1SCF055_LOCUS42831</name>
</gene>
<dbReference type="PROSITE" id="PS50157">
    <property type="entry name" value="ZINC_FINGER_C2H2_2"/>
    <property type="match status" value="2"/>
</dbReference>
<name>A0A9P1GNQ7_9DINO</name>
<feature type="domain" description="Reverse transcriptase" evidence="4">
    <location>
        <begin position="247"/>
        <end position="542"/>
    </location>
</feature>
<organism evidence="5">
    <name type="scientific">Cladocopium goreaui</name>
    <dbReference type="NCBI Taxonomy" id="2562237"/>
    <lineage>
        <taxon>Eukaryota</taxon>
        <taxon>Sar</taxon>
        <taxon>Alveolata</taxon>
        <taxon>Dinophyceae</taxon>
        <taxon>Suessiales</taxon>
        <taxon>Symbiodiniaceae</taxon>
        <taxon>Cladocopium</taxon>
    </lineage>
</organism>
<dbReference type="Gene3D" id="3.30.160.60">
    <property type="entry name" value="Classic Zinc Finger"/>
    <property type="match status" value="1"/>
</dbReference>
<dbReference type="InterPro" id="IPR013087">
    <property type="entry name" value="Znf_C2H2_type"/>
</dbReference>
<evidence type="ECO:0000313" key="7">
    <source>
        <dbReference type="Proteomes" id="UP001152797"/>
    </source>
</evidence>